<dbReference type="RefSeq" id="WP_253163937.1">
    <property type="nucleotide sequence ID" value="NZ_JAMYBS010000020.1"/>
</dbReference>
<evidence type="ECO:0000313" key="2">
    <source>
        <dbReference type="Proteomes" id="UP001165292"/>
    </source>
</evidence>
<proteinExistence type="predicted"/>
<dbReference type="Proteomes" id="UP001165292">
    <property type="component" value="Unassembled WGS sequence"/>
</dbReference>
<dbReference type="AlphaFoldDB" id="A0AA42BE86"/>
<organism evidence="1 2">
    <name type="scientific">Stutzerimonas nitrititolerans</name>
    <dbReference type="NCBI Taxonomy" id="2482751"/>
    <lineage>
        <taxon>Bacteria</taxon>
        <taxon>Pseudomonadati</taxon>
        <taxon>Pseudomonadota</taxon>
        <taxon>Gammaproteobacteria</taxon>
        <taxon>Pseudomonadales</taxon>
        <taxon>Pseudomonadaceae</taxon>
        <taxon>Stutzerimonas</taxon>
    </lineage>
</organism>
<accession>A0AA42BE86</accession>
<protein>
    <submittedName>
        <fullName evidence="1">Uncharacterized protein</fullName>
    </submittedName>
</protein>
<name>A0AA42BE86_9GAMM</name>
<gene>
    <name evidence="1" type="ORF">NJF43_15415</name>
</gene>
<sequence>MSTQNIEVTVTPTIEDAPHAINEHVEAFSVLGFGTAGGPMVNLQMARDYLDVIDIGKALDPSNLKVIRRRVATFTMPSAAAEQLARSILDTVQNQQK</sequence>
<reference evidence="1" key="1">
    <citation type="submission" date="2022-06" db="EMBL/GenBank/DDBJ databases">
        <title>Detection of beta-lactamases in bacteria of animal origin.</title>
        <authorList>
            <person name="Mlynarcik P."/>
            <person name="Zdarska V."/>
            <person name="Chudobova H."/>
            <person name="Prochazkova P."/>
            <person name="Hricova K."/>
            <person name="Mezerova K."/>
            <person name="Bardon J."/>
            <person name="Dolejska M."/>
            <person name="Sukkar I."/>
            <person name="Kolar M."/>
        </authorList>
    </citation>
    <scope>NUCLEOTIDE SEQUENCE</scope>
    <source>
        <strain evidence="1">S 300-3</strain>
    </source>
</reference>
<dbReference type="EMBL" id="JAMYBS010000020">
    <property type="protein sequence ID" value="MCO7546146.1"/>
    <property type="molecule type" value="Genomic_DNA"/>
</dbReference>
<comment type="caution">
    <text evidence="1">The sequence shown here is derived from an EMBL/GenBank/DDBJ whole genome shotgun (WGS) entry which is preliminary data.</text>
</comment>
<evidence type="ECO:0000313" key="1">
    <source>
        <dbReference type="EMBL" id="MCO7546146.1"/>
    </source>
</evidence>